<keyword evidence="3" id="KW-1185">Reference proteome</keyword>
<dbReference type="RefSeq" id="XP_034256631.1">
    <property type="nucleotide sequence ID" value="XM_034400740.1"/>
</dbReference>
<evidence type="ECO:0000256" key="1">
    <source>
        <dbReference type="SAM" id="Phobius"/>
    </source>
</evidence>
<keyword evidence="1" id="KW-1133">Transmembrane helix</keyword>
<dbReference type="GeneID" id="117654273"/>
<proteinExistence type="predicted"/>
<dbReference type="AlphaFoldDB" id="A0A6P9AM31"/>
<sequence>MVCVCFGKQVAFIVLYELIYSILLMYAGPVLVALHLTVPVLRSYWYRCLHYTFMVTSLSQPLFLVWFLLRVDRVTDKGTATVKRIHSLWNVPQISEAHIGQLERFAAAVTRRPIRVNLSGLMTSRLSSLIVHCGEDIMECSDPKLGPSVPVVRLVRLESRELQHSSKVFVECGDPKLGPSVPVVRLERLGSNELSQWSGSNWHTLPADVVVQVLKYLSNSGVVSVGQTCFAWRSAAKMPFVWAHRSLSYRSHSRSWHTDAQHFARVIRFAPRLARVICHFGMKPAAKKAINTQSKCQVRCADLNGRLKWSSSYITRQRDNLEELSLVNPTEDVLKLTLELPHLKALTVLYKLAHPKWEKQFLNYDVPTLPDDSVGNGTVTKLQCGTYVALAAVNSLVRIHATSLEEVSAHCLPLAVSECASLRRLTVKLNPVKEVDQRNLRTALQGKKLETLAFKGGPSHVKNACQTFRQGLERDGVSKTPVTCDGCIAPRAPQWGVLPDYMYDPMDEYD</sequence>
<dbReference type="InParanoid" id="A0A6P9AM31"/>
<dbReference type="InterPro" id="IPR001810">
    <property type="entry name" value="F-box_dom"/>
</dbReference>
<protein>
    <submittedName>
        <fullName evidence="4">Uncharacterized protein LOC117654273 isoform X1</fullName>
    </submittedName>
</protein>
<feature type="domain" description="F-box" evidence="2">
    <location>
        <begin position="202"/>
        <end position="247"/>
    </location>
</feature>
<evidence type="ECO:0000259" key="2">
    <source>
        <dbReference type="Pfam" id="PF12937"/>
    </source>
</evidence>
<evidence type="ECO:0000313" key="3">
    <source>
        <dbReference type="Proteomes" id="UP000515158"/>
    </source>
</evidence>
<organism evidence="4">
    <name type="scientific">Thrips palmi</name>
    <name type="common">Melon thrips</name>
    <dbReference type="NCBI Taxonomy" id="161013"/>
    <lineage>
        <taxon>Eukaryota</taxon>
        <taxon>Metazoa</taxon>
        <taxon>Ecdysozoa</taxon>
        <taxon>Arthropoda</taxon>
        <taxon>Hexapoda</taxon>
        <taxon>Insecta</taxon>
        <taxon>Pterygota</taxon>
        <taxon>Neoptera</taxon>
        <taxon>Paraneoptera</taxon>
        <taxon>Thysanoptera</taxon>
        <taxon>Terebrantia</taxon>
        <taxon>Thripoidea</taxon>
        <taxon>Thripidae</taxon>
        <taxon>Thrips</taxon>
    </lineage>
</organism>
<gene>
    <name evidence="4" type="primary">LOC117654273</name>
</gene>
<dbReference type="Gene3D" id="3.80.10.10">
    <property type="entry name" value="Ribonuclease Inhibitor"/>
    <property type="match status" value="1"/>
</dbReference>
<dbReference type="SUPFAM" id="SSF81383">
    <property type="entry name" value="F-box domain"/>
    <property type="match status" value="1"/>
</dbReference>
<accession>A0A6P9AM31</accession>
<dbReference type="InterPro" id="IPR032675">
    <property type="entry name" value="LRR_dom_sf"/>
</dbReference>
<dbReference type="KEGG" id="tpal:117654273"/>
<keyword evidence="1" id="KW-0812">Transmembrane</keyword>
<keyword evidence="1" id="KW-0472">Membrane</keyword>
<dbReference type="InterPro" id="IPR036047">
    <property type="entry name" value="F-box-like_dom_sf"/>
</dbReference>
<dbReference type="OrthoDB" id="8230805at2759"/>
<dbReference type="Pfam" id="PF12937">
    <property type="entry name" value="F-box-like"/>
    <property type="match status" value="1"/>
</dbReference>
<name>A0A6P9AM31_THRPL</name>
<reference evidence="4" key="1">
    <citation type="submission" date="2025-08" db="UniProtKB">
        <authorList>
            <consortium name="RefSeq"/>
        </authorList>
    </citation>
    <scope>IDENTIFICATION</scope>
    <source>
        <tissue evidence="4">Total insect</tissue>
    </source>
</reference>
<evidence type="ECO:0000313" key="4">
    <source>
        <dbReference type="RefSeq" id="XP_034256631.1"/>
    </source>
</evidence>
<feature type="transmembrane region" description="Helical" evidence="1">
    <location>
        <begin position="18"/>
        <end position="41"/>
    </location>
</feature>
<dbReference type="Proteomes" id="UP000515158">
    <property type="component" value="Unplaced"/>
</dbReference>
<feature type="transmembrane region" description="Helical" evidence="1">
    <location>
        <begin position="48"/>
        <end position="69"/>
    </location>
</feature>